<gene>
    <name evidence="7" type="primary">ispF</name>
    <name evidence="10" type="ORF">DSM100238_1188</name>
</gene>
<dbReference type="GO" id="GO:0008685">
    <property type="term" value="F:2-C-methyl-D-erythritol 2,4-cyclodiphosphate synthase activity"/>
    <property type="evidence" value="ECO:0007669"/>
    <property type="project" value="UniProtKB-UniRule"/>
</dbReference>
<feature type="binding site" evidence="7">
    <location>
        <position position="23"/>
    </location>
    <ligand>
        <name>a divalent metal cation</name>
        <dbReference type="ChEBI" id="CHEBI:60240"/>
    </ligand>
</feature>
<feature type="domain" description="2-C-methyl-D-erythritol 2,4-cyclodiphosphate synthase" evidence="9">
    <location>
        <begin position="17"/>
        <end position="167"/>
    </location>
</feature>
<feature type="binding site" evidence="7">
    <location>
        <position position="25"/>
    </location>
    <ligand>
        <name>a divalent metal cation</name>
        <dbReference type="ChEBI" id="CHEBI:60240"/>
    </ligand>
</feature>
<dbReference type="PROSITE" id="PS01350">
    <property type="entry name" value="ISPF"/>
    <property type="match status" value="1"/>
</dbReference>
<feature type="site" description="Transition state stabilizer" evidence="7">
    <location>
        <position position="146"/>
    </location>
</feature>
<feature type="binding site" evidence="7">
    <location>
        <position position="152"/>
    </location>
    <ligand>
        <name>4-CDP-2-C-methyl-D-erythritol 2-phosphate</name>
        <dbReference type="ChEBI" id="CHEBI:57919"/>
    </ligand>
</feature>
<dbReference type="Proteomes" id="UP000440041">
    <property type="component" value="Unassembled WGS sequence"/>
</dbReference>
<comment type="pathway">
    <text evidence="2 7">Isoprenoid biosynthesis; isopentenyl diphosphate biosynthesis via DXP pathway; isopentenyl diphosphate from 1-deoxy-D-xylulose 5-phosphate: step 4/6.</text>
</comment>
<dbReference type="PANTHER" id="PTHR43181">
    <property type="entry name" value="2-C-METHYL-D-ERYTHRITOL 2,4-CYCLODIPHOSPHATE SYNTHASE, CHLOROPLASTIC"/>
    <property type="match status" value="1"/>
</dbReference>
<comment type="subunit">
    <text evidence="7">Homotrimer.</text>
</comment>
<dbReference type="NCBIfam" id="TIGR00151">
    <property type="entry name" value="ispF"/>
    <property type="match status" value="1"/>
</dbReference>
<keyword evidence="6 7" id="KW-0456">Lyase</keyword>
<dbReference type="Pfam" id="PF02542">
    <property type="entry name" value="YgbB"/>
    <property type="match status" value="1"/>
</dbReference>
<evidence type="ECO:0000313" key="10">
    <source>
        <dbReference type="EMBL" id="KAB8297585.1"/>
    </source>
</evidence>
<dbReference type="InterPro" id="IPR003526">
    <property type="entry name" value="MECDP_synthase"/>
</dbReference>
<dbReference type="EC" id="4.6.1.12" evidence="3 7"/>
<dbReference type="EMBL" id="WBSO01000007">
    <property type="protein sequence ID" value="KAB8297585.1"/>
    <property type="molecule type" value="Genomic_DNA"/>
</dbReference>
<evidence type="ECO:0000256" key="3">
    <source>
        <dbReference type="ARBA" id="ARBA00012579"/>
    </source>
</evidence>
<proteinExistence type="inferred from homology"/>
<keyword evidence="5 7" id="KW-0414">Isoprene biosynthesis</keyword>
<dbReference type="HAMAP" id="MF_00107">
    <property type="entry name" value="IspF"/>
    <property type="match status" value="1"/>
</dbReference>
<dbReference type="GO" id="GO:0016114">
    <property type="term" value="P:terpenoid biosynthetic process"/>
    <property type="evidence" value="ECO:0007669"/>
    <property type="project" value="InterPro"/>
</dbReference>
<organism evidence="10 11">
    <name type="scientific">Bifidobacterium apri</name>
    <dbReference type="NCBI Taxonomy" id="1769423"/>
    <lineage>
        <taxon>Bacteria</taxon>
        <taxon>Bacillati</taxon>
        <taxon>Actinomycetota</taxon>
        <taxon>Actinomycetes</taxon>
        <taxon>Bifidobacteriales</taxon>
        <taxon>Bifidobacteriaceae</taxon>
        <taxon>Bifidobacterium</taxon>
    </lineage>
</organism>
<comment type="similarity">
    <text evidence="7 8">Belongs to the IspF family.</text>
</comment>
<evidence type="ECO:0000256" key="7">
    <source>
        <dbReference type="HAMAP-Rule" id="MF_00107"/>
    </source>
</evidence>
<protein>
    <recommendedName>
        <fullName evidence="3 7">2-C-methyl-D-erythritol 2,4-cyclodiphosphate synthase</fullName>
        <shortName evidence="7">MECDP-synthase</shortName>
        <shortName evidence="7">MECPP-synthase</shortName>
        <shortName evidence="7">MECPS</shortName>
        <ecNumber evidence="3 7">4.6.1.12</ecNumber>
    </recommendedName>
</protein>
<reference evidence="10 11" key="1">
    <citation type="submission" date="2019-09" db="EMBL/GenBank/DDBJ databases">
        <title>Characterization of the phylogenetic diversity of two novel species belonging to the genus Bifidobacterium: Bifidobacterium cebidarum sp. nov. and Bifidobacterium leontopitheci sp. nov.</title>
        <authorList>
            <person name="Lugli G.A."/>
            <person name="Duranti S."/>
            <person name="Milani C."/>
            <person name="Turroni F."/>
            <person name="Ventura M."/>
        </authorList>
    </citation>
    <scope>NUCLEOTIDE SEQUENCE [LARGE SCALE GENOMIC DNA]</scope>
    <source>
        <strain evidence="10 11">DSM 100238</strain>
    </source>
</reference>
<feature type="site" description="Transition state stabilizer" evidence="7">
    <location>
        <position position="49"/>
    </location>
</feature>
<evidence type="ECO:0000256" key="5">
    <source>
        <dbReference type="ARBA" id="ARBA00023229"/>
    </source>
</evidence>
<feature type="binding site" evidence="7">
    <location>
        <begin position="71"/>
        <end position="73"/>
    </location>
    <ligand>
        <name>4-CDP-2-C-methyl-D-erythritol 2-phosphate</name>
        <dbReference type="ChEBI" id="CHEBI:57919"/>
    </ligand>
</feature>
<dbReference type="UniPathway" id="UPA00056">
    <property type="reaction ID" value="UER00095"/>
</dbReference>
<dbReference type="PANTHER" id="PTHR43181:SF1">
    <property type="entry name" value="2-C-METHYL-D-ERYTHRITOL 2,4-CYCLODIPHOSPHATE SYNTHASE, CHLOROPLASTIC"/>
    <property type="match status" value="1"/>
</dbReference>
<dbReference type="InterPro" id="IPR036571">
    <property type="entry name" value="MECDP_synthase_sf"/>
</dbReference>
<sequence>MSATHEAPAGQMPNVPRVGIGFDAHRFAQDSRPLWLACLEWEGIGIEGDSDGDVAAHALIDALLSAAGLGDIGMLFGVGADSAGAGAHGFDMLQTTRDTLRKHGFMALNASVVVIGNRPKMSAKRRQAEQMMSHAAGCPVSITATTTDGMGFTGAGEGLAAMATAMVVECDGAASLS</sequence>
<dbReference type="InterPro" id="IPR020555">
    <property type="entry name" value="MECDP_synthase_CS"/>
</dbReference>
<dbReference type="Gene3D" id="3.30.1330.50">
    <property type="entry name" value="2-C-methyl-D-erythritol 2,4-cyclodiphosphate synthase"/>
    <property type="match status" value="1"/>
</dbReference>
<feature type="binding site" evidence="7">
    <location>
        <begin position="23"/>
        <end position="25"/>
    </location>
    <ligand>
        <name>4-CDP-2-C-methyl-D-erythritol 2-phosphate</name>
        <dbReference type="ChEBI" id="CHEBI:57919"/>
    </ligand>
</feature>
<dbReference type="CDD" id="cd00554">
    <property type="entry name" value="MECDP_synthase"/>
    <property type="match status" value="1"/>
</dbReference>
<name>A0A6A2VEW7_9BIFI</name>
<evidence type="ECO:0000256" key="1">
    <source>
        <dbReference type="ARBA" id="ARBA00000200"/>
    </source>
</evidence>
<dbReference type="AlphaFoldDB" id="A0A6A2VEW7"/>
<evidence type="ECO:0000256" key="6">
    <source>
        <dbReference type="ARBA" id="ARBA00023239"/>
    </source>
</evidence>
<dbReference type="GO" id="GO:0019288">
    <property type="term" value="P:isopentenyl diphosphate biosynthetic process, methylerythritol 4-phosphate pathway"/>
    <property type="evidence" value="ECO:0007669"/>
    <property type="project" value="UniProtKB-UniRule"/>
</dbReference>
<dbReference type="SUPFAM" id="SSF69765">
    <property type="entry name" value="IpsF-like"/>
    <property type="match status" value="1"/>
</dbReference>
<evidence type="ECO:0000256" key="4">
    <source>
        <dbReference type="ARBA" id="ARBA00022723"/>
    </source>
</evidence>
<feature type="binding site" evidence="7">
    <location>
        <position position="57"/>
    </location>
    <ligand>
        <name>a divalent metal cation</name>
        <dbReference type="ChEBI" id="CHEBI:60240"/>
    </ligand>
</feature>
<feature type="binding site" evidence="7">
    <location>
        <begin position="145"/>
        <end position="148"/>
    </location>
    <ligand>
        <name>4-CDP-2-C-methyl-D-erythritol 2-phosphate</name>
        <dbReference type="ChEBI" id="CHEBI:57919"/>
    </ligand>
</feature>
<keyword evidence="11" id="KW-1185">Reference proteome</keyword>
<comment type="cofactor">
    <cofactor evidence="7">
        <name>a divalent metal cation</name>
        <dbReference type="ChEBI" id="CHEBI:60240"/>
    </cofactor>
    <text evidence="7">Binds 1 divalent metal cation per subunit.</text>
</comment>
<comment type="caution">
    <text evidence="10">The sequence shown here is derived from an EMBL/GenBank/DDBJ whole genome shotgun (WGS) entry which is preliminary data.</text>
</comment>
<evidence type="ECO:0000256" key="8">
    <source>
        <dbReference type="RuleBase" id="RU004395"/>
    </source>
</evidence>
<evidence type="ECO:0000256" key="2">
    <source>
        <dbReference type="ARBA" id="ARBA00004709"/>
    </source>
</evidence>
<evidence type="ECO:0000313" key="11">
    <source>
        <dbReference type="Proteomes" id="UP000440041"/>
    </source>
</evidence>
<keyword evidence="4 7" id="KW-0479">Metal-binding</keyword>
<comment type="caution">
    <text evidence="7">Lacks conserved residue(s) required for the propagation of feature annotation.</text>
</comment>
<accession>A0A6A2VEW7</accession>
<dbReference type="GO" id="GO:0046872">
    <property type="term" value="F:metal ion binding"/>
    <property type="evidence" value="ECO:0007669"/>
    <property type="project" value="UniProtKB-KW"/>
</dbReference>
<evidence type="ECO:0000259" key="9">
    <source>
        <dbReference type="Pfam" id="PF02542"/>
    </source>
</evidence>
<comment type="catalytic activity">
    <reaction evidence="1 7 8">
        <text>4-CDP-2-C-methyl-D-erythritol 2-phosphate = 2-C-methyl-D-erythritol 2,4-cyclic diphosphate + CMP</text>
        <dbReference type="Rhea" id="RHEA:23864"/>
        <dbReference type="ChEBI" id="CHEBI:57919"/>
        <dbReference type="ChEBI" id="CHEBI:58483"/>
        <dbReference type="ChEBI" id="CHEBI:60377"/>
        <dbReference type="EC" id="4.6.1.12"/>
    </reaction>
</comment>
<comment type="function">
    <text evidence="7">Involved in the biosynthesis of isopentenyl diphosphate (IPP) and dimethylallyl diphosphate (DMAPP), two major building blocks of isoprenoid compounds. Catalyzes the conversion of 4-diphosphocytidyl-2-C-methyl-D-erythritol 2-phosphate (CDP-ME2P) to 2-C-methyl-D-erythritol 2,4-cyclodiphosphate (ME-CPP) with a corresponding release of cytidine 5-monophosphate (CMP).</text>
</comment>